<dbReference type="PANTHER" id="PTHR46648">
    <property type="entry name" value="HIT FAMILY PROTEIN 1"/>
    <property type="match status" value="1"/>
</dbReference>
<gene>
    <name evidence="3" type="ORF">V5G21_07675</name>
</gene>
<dbReference type="InterPro" id="IPR036265">
    <property type="entry name" value="HIT-like_sf"/>
</dbReference>
<organism evidence="3 4">
    <name type="scientific">Shouchella rhizosphaerae</name>
    <dbReference type="NCBI Taxonomy" id="866786"/>
    <lineage>
        <taxon>Bacteria</taxon>
        <taxon>Bacillati</taxon>
        <taxon>Bacillota</taxon>
        <taxon>Bacilli</taxon>
        <taxon>Bacillales</taxon>
        <taxon>Bacillaceae</taxon>
        <taxon>Shouchella</taxon>
    </lineage>
</organism>
<name>A0ABZ2CWY7_9BACI</name>
<dbReference type="EMBL" id="CP144921">
    <property type="protein sequence ID" value="WWA31679.1"/>
    <property type="molecule type" value="Genomic_DNA"/>
</dbReference>
<keyword evidence="3" id="KW-0489">Methyltransferase</keyword>
<dbReference type="PROSITE" id="PS51084">
    <property type="entry name" value="HIT_2"/>
    <property type="match status" value="1"/>
</dbReference>
<dbReference type="PANTHER" id="PTHR46648:SF1">
    <property type="entry name" value="ADENOSINE 5'-MONOPHOSPHORAMIDASE HNT1"/>
    <property type="match status" value="1"/>
</dbReference>
<sequence>MDSAECLGCKLANNIEFVYKVYENDFVSCILDHDPFNKGHVLILPKEHFEELDQLNRKTANIIIETSQIISKAIKALYKPDGITICQNGGVFSELTHFHMHVVPRYINQSFAPFYSEEPFQNSKLKNELFDTHKELEDKINRLIM</sequence>
<feature type="domain" description="HIT" evidence="2">
    <location>
        <begin position="7"/>
        <end position="112"/>
    </location>
</feature>
<keyword evidence="3" id="KW-0808">Transferase</keyword>
<dbReference type="RefSeq" id="WP_035205982.1">
    <property type="nucleotide sequence ID" value="NZ_CP144921.1"/>
</dbReference>
<evidence type="ECO:0000313" key="3">
    <source>
        <dbReference type="EMBL" id="WWA31679.1"/>
    </source>
</evidence>
<dbReference type="EC" id="2.1.1.-" evidence="3"/>
<reference evidence="3 4" key="1">
    <citation type="submission" date="2024-01" db="EMBL/GenBank/DDBJ databases">
        <title>Culturomics analysis of mouse respiratory tract.</title>
        <authorList>
            <person name="Phillips A.M."/>
            <person name="Collette N.M."/>
            <person name="Mageeney C.M."/>
            <person name="Sinha A."/>
            <person name="Hern K.E."/>
            <person name="Arkin A.P."/>
            <person name="Williams K.P."/>
            <person name="Branda S."/>
        </authorList>
    </citation>
    <scope>NUCLEOTIDE SEQUENCE [LARGE SCALE GENOMIC DNA]</scope>
    <source>
        <strain evidence="3 4">CP20</strain>
    </source>
</reference>
<evidence type="ECO:0000256" key="1">
    <source>
        <dbReference type="PROSITE-ProRule" id="PRU00464"/>
    </source>
</evidence>
<keyword evidence="4" id="KW-1185">Reference proteome</keyword>
<dbReference type="InterPro" id="IPR001310">
    <property type="entry name" value="Histidine_triad_HIT"/>
</dbReference>
<dbReference type="Gene3D" id="3.30.428.10">
    <property type="entry name" value="HIT-like"/>
    <property type="match status" value="1"/>
</dbReference>
<protein>
    <submittedName>
        <fullName evidence="3">HIT family protein</fullName>
        <ecNumber evidence="3">2.1.1.-</ecNumber>
    </submittedName>
</protein>
<proteinExistence type="predicted"/>
<dbReference type="GO" id="GO:0008168">
    <property type="term" value="F:methyltransferase activity"/>
    <property type="evidence" value="ECO:0007669"/>
    <property type="project" value="UniProtKB-KW"/>
</dbReference>
<dbReference type="Pfam" id="PF01230">
    <property type="entry name" value="HIT"/>
    <property type="match status" value="1"/>
</dbReference>
<evidence type="ECO:0000313" key="4">
    <source>
        <dbReference type="Proteomes" id="UP001341136"/>
    </source>
</evidence>
<dbReference type="GO" id="GO:0032259">
    <property type="term" value="P:methylation"/>
    <property type="evidence" value="ECO:0007669"/>
    <property type="project" value="UniProtKB-KW"/>
</dbReference>
<dbReference type="Proteomes" id="UP001341136">
    <property type="component" value="Chromosome"/>
</dbReference>
<dbReference type="SUPFAM" id="SSF54197">
    <property type="entry name" value="HIT-like"/>
    <property type="match status" value="1"/>
</dbReference>
<feature type="short sequence motif" description="Histidine triad motif" evidence="1">
    <location>
        <begin position="97"/>
        <end position="101"/>
    </location>
</feature>
<accession>A0ABZ2CWY7</accession>
<dbReference type="InterPro" id="IPR011146">
    <property type="entry name" value="HIT-like"/>
</dbReference>
<evidence type="ECO:0000259" key="2">
    <source>
        <dbReference type="PROSITE" id="PS51084"/>
    </source>
</evidence>